<accession>A0A8K0HI78</accession>
<dbReference type="Proteomes" id="UP000796880">
    <property type="component" value="Unassembled WGS sequence"/>
</dbReference>
<sequence length="133" mass="15080">MSLESLSSTSSTRSDAESAPPDFEGILDRISKEYTEWVGRSGRQLPPEWTMPDLVRAVIADERIEIPGFLRDDYYDEGVSFCPVWGIIFLNQECLNWINSLILHNSSGHAFSSLLSIFPYAMMEMEYLGSAEF</sequence>
<reference evidence="2" key="1">
    <citation type="submission" date="2020-03" db="EMBL/GenBank/DDBJ databases">
        <title>A high-quality chromosome-level genome assembly of a woody plant with both climbing and erect habits, Rhamnella rubrinervis.</title>
        <authorList>
            <person name="Lu Z."/>
            <person name="Yang Y."/>
            <person name="Zhu X."/>
            <person name="Sun Y."/>
        </authorList>
    </citation>
    <scope>NUCLEOTIDE SEQUENCE</scope>
    <source>
        <strain evidence="2">BYM</strain>
        <tissue evidence="2">Leaf</tissue>
    </source>
</reference>
<evidence type="ECO:0000313" key="2">
    <source>
        <dbReference type="EMBL" id="KAF3452205.1"/>
    </source>
</evidence>
<dbReference type="AlphaFoldDB" id="A0A8K0HI78"/>
<proteinExistence type="predicted"/>
<protein>
    <submittedName>
        <fullName evidence="2">Uncharacterized protein</fullName>
    </submittedName>
</protein>
<keyword evidence="3" id="KW-1185">Reference proteome</keyword>
<dbReference type="OrthoDB" id="1738253at2759"/>
<feature type="compositionally biased region" description="Low complexity" evidence="1">
    <location>
        <begin position="1"/>
        <end position="19"/>
    </location>
</feature>
<feature type="region of interest" description="Disordered" evidence="1">
    <location>
        <begin position="1"/>
        <end position="23"/>
    </location>
</feature>
<organism evidence="2 3">
    <name type="scientific">Rhamnella rubrinervis</name>
    <dbReference type="NCBI Taxonomy" id="2594499"/>
    <lineage>
        <taxon>Eukaryota</taxon>
        <taxon>Viridiplantae</taxon>
        <taxon>Streptophyta</taxon>
        <taxon>Embryophyta</taxon>
        <taxon>Tracheophyta</taxon>
        <taxon>Spermatophyta</taxon>
        <taxon>Magnoliopsida</taxon>
        <taxon>eudicotyledons</taxon>
        <taxon>Gunneridae</taxon>
        <taxon>Pentapetalae</taxon>
        <taxon>rosids</taxon>
        <taxon>fabids</taxon>
        <taxon>Rosales</taxon>
        <taxon>Rhamnaceae</taxon>
        <taxon>rhamnoid group</taxon>
        <taxon>Rhamneae</taxon>
        <taxon>Rhamnella</taxon>
    </lineage>
</organism>
<dbReference type="EMBL" id="VOIH02000003">
    <property type="protein sequence ID" value="KAF3452205.1"/>
    <property type="molecule type" value="Genomic_DNA"/>
</dbReference>
<comment type="caution">
    <text evidence="2">The sequence shown here is derived from an EMBL/GenBank/DDBJ whole genome shotgun (WGS) entry which is preliminary data.</text>
</comment>
<name>A0A8K0HI78_9ROSA</name>
<gene>
    <name evidence="2" type="ORF">FNV43_RR08303</name>
</gene>
<evidence type="ECO:0000313" key="3">
    <source>
        <dbReference type="Proteomes" id="UP000796880"/>
    </source>
</evidence>
<evidence type="ECO:0000256" key="1">
    <source>
        <dbReference type="SAM" id="MobiDB-lite"/>
    </source>
</evidence>